<keyword evidence="5" id="KW-1185">Reference proteome</keyword>
<dbReference type="Proteomes" id="UP000186141">
    <property type="component" value="Unassembled WGS sequence"/>
</dbReference>
<dbReference type="AlphaFoldDB" id="A0A1N7N3R5"/>
<gene>
    <name evidence="4" type="ORF">SAMN05421774_10399</name>
</gene>
<organism evidence="4 5">
    <name type="scientific">Gemmobacter megaterium</name>
    <dbReference type="NCBI Taxonomy" id="1086013"/>
    <lineage>
        <taxon>Bacteria</taxon>
        <taxon>Pseudomonadati</taxon>
        <taxon>Pseudomonadota</taxon>
        <taxon>Alphaproteobacteria</taxon>
        <taxon>Rhodobacterales</taxon>
        <taxon>Paracoccaceae</taxon>
        <taxon>Gemmobacter</taxon>
    </lineage>
</organism>
<dbReference type="GO" id="GO:0006508">
    <property type="term" value="P:proteolysis"/>
    <property type="evidence" value="ECO:0007669"/>
    <property type="project" value="InterPro"/>
</dbReference>
<reference evidence="4 5" key="1">
    <citation type="submission" date="2017-01" db="EMBL/GenBank/DDBJ databases">
        <authorList>
            <person name="Mah S.A."/>
            <person name="Swanson W.J."/>
            <person name="Moy G.W."/>
            <person name="Vacquier V.D."/>
        </authorList>
    </citation>
    <scope>NUCLEOTIDE SEQUENCE [LARGE SCALE GENOMIC DNA]</scope>
    <source>
        <strain evidence="4 5">DSM 26375</strain>
    </source>
</reference>
<sequence length="333" mass="35478">MIRPPESQRHRLRRLMLLGGLGLAALSTKACSRVLADRAEAREAEAERRYPPPGRDTLVNGKRVFADIRGRGRDLVLIHGASGNSRDFTFALADRLAGLGFRVTSFDRPGLGWSDDLGDAGVSPLAQAAHLIGAARQFGLRRPIVLGQSYGGAVAMAWALTDPGYTAAIVSVSGATNVWQGGLGALTALTSGPLGSAVIAPTVAAYATMDLAKSALEKTFAPDSIPPGYLEHIGVGLATRRRQFVENARQLDGLKRHLAVMEPAYGTLRMPLEIVFGAEDRTVWPSVHGEVLVRQVPGARLTMLPGTGHMPHHSQPDAVIAAITRARDRAGQR</sequence>
<dbReference type="InterPro" id="IPR029058">
    <property type="entry name" value="AB_hydrolase_fold"/>
</dbReference>
<keyword evidence="2" id="KW-0378">Hydrolase</keyword>
<accession>A0A1N7N3R5</accession>
<dbReference type="Pfam" id="PF12697">
    <property type="entry name" value="Abhydrolase_6"/>
    <property type="match status" value="1"/>
</dbReference>
<dbReference type="SUPFAM" id="SSF53474">
    <property type="entry name" value="alpha/beta-Hydrolases"/>
    <property type="match status" value="1"/>
</dbReference>
<protein>
    <submittedName>
        <fullName evidence="4">Pimeloyl-ACP methyl ester carboxylesterase</fullName>
    </submittedName>
</protein>
<dbReference type="STRING" id="1086013.SAMN05421774_10399"/>
<name>A0A1N7N3R5_9RHOB</name>
<dbReference type="InterPro" id="IPR050228">
    <property type="entry name" value="Carboxylesterase_BioH"/>
</dbReference>
<proteinExistence type="inferred from homology"/>
<dbReference type="InterPro" id="IPR002410">
    <property type="entry name" value="Peptidase_S33"/>
</dbReference>
<evidence type="ECO:0000313" key="5">
    <source>
        <dbReference type="Proteomes" id="UP000186141"/>
    </source>
</evidence>
<dbReference type="EMBL" id="FTOT01000003">
    <property type="protein sequence ID" value="SIS92918.1"/>
    <property type="molecule type" value="Genomic_DNA"/>
</dbReference>
<evidence type="ECO:0000256" key="2">
    <source>
        <dbReference type="ARBA" id="ARBA00022801"/>
    </source>
</evidence>
<evidence type="ECO:0000259" key="3">
    <source>
        <dbReference type="Pfam" id="PF12697"/>
    </source>
</evidence>
<dbReference type="PANTHER" id="PTHR43194">
    <property type="entry name" value="HYDROLASE ALPHA/BETA FOLD FAMILY"/>
    <property type="match status" value="1"/>
</dbReference>
<dbReference type="PRINTS" id="PR00111">
    <property type="entry name" value="ABHYDROLASE"/>
</dbReference>
<dbReference type="PANTHER" id="PTHR43194:SF2">
    <property type="entry name" value="PEROXISOMAL MEMBRANE PROTEIN LPX1"/>
    <property type="match status" value="1"/>
</dbReference>
<dbReference type="Gene3D" id="3.40.50.1820">
    <property type="entry name" value="alpha/beta hydrolase"/>
    <property type="match status" value="1"/>
</dbReference>
<dbReference type="InterPro" id="IPR000073">
    <property type="entry name" value="AB_hydrolase_1"/>
</dbReference>
<evidence type="ECO:0000256" key="1">
    <source>
        <dbReference type="ARBA" id="ARBA00010088"/>
    </source>
</evidence>
<dbReference type="GO" id="GO:0008233">
    <property type="term" value="F:peptidase activity"/>
    <property type="evidence" value="ECO:0007669"/>
    <property type="project" value="InterPro"/>
</dbReference>
<comment type="similarity">
    <text evidence="1">Belongs to the peptidase S33 family.</text>
</comment>
<evidence type="ECO:0000313" key="4">
    <source>
        <dbReference type="EMBL" id="SIS92918.1"/>
    </source>
</evidence>
<dbReference type="PRINTS" id="PR00793">
    <property type="entry name" value="PROAMNOPTASE"/>
</dbReference>
<dbReference type="RefSeq" id="WP_229740477.1">
    <property type="nucleotide sequence ID" value="NZ_BMEH01000003.1"/>
</dbReference>
<feature type="domain" description="AB hydrolase-1" evidence="3">
    <location>
        <begin position="75"/>
        <end position="322"/>
    </location>
</feature>